<evidence type="ECO:0000313" key="1">
    <source>
        <dbReference type="EMBL" id="EFN51380.1"/>
    </source>
</evidence>
<dbReference type="EMBL" id="GL433864">
    <property type="protein sequence ID" value="EFN51380.1"/>
    <property type="molecule type" value="Genomic_DNA"/>
</dbReference>
<name>E1ZRX6_CHLVA</name>
<accession>E1ZRX6</accession>
<proteinExistence type="predicted"/>
<sequence>MQLDATAAAAAAAAGKAPCPKGCLTCDPLTGSCLTCPAKHGLNKAAVRALRGGEGCASGDGTCKKCAGWFYGPPSLYRTLQGCKLATMPLHGCDAKRTLPDGTCKRCRSGFATTSRGTRRACPCICAECSEPGVCTLCLRASLVGGTCVQCRVEGCAECPNGPATCKRCGPGMGGLNATRQCTPCLDPNCQDCGQDHRVCTNCQMQYVAVQGSCQPCRKGCADCGHPEDGCPNDPFALVHSTCTTKGVRKACKKGWGRVGKKCVQCRVKHCTRCDGDTSLCQACGPAPVDYYMLYPNKKRTTCIRCQAHSQCQECKGAYGPCTVCSNGYEEADGTGWAVVGGTCTKCRTGCPECGDDPAACLFCEPVDVCWDYAEFDPRTGKCVNFPNYNYSGGC</sequence>
<dbReference type="InterPro" id="IPR052798">
    <property type="entry name" value="Giardia_VSA"/>
</dbReference>
<dbReference type="KEGG" id="cvr:CHLNCDRAFT_140971"/>
<dbReference type="RefSeq" id="XP_005843482.1">
    <property type="nucleotide sequence ID" value="XM_005843420.1"/>
</dbReference>
<dbReference type="OrthoDB" id="300641at2759"/>
<gene>
    <name evidence="1" type="ORF">CHLNCDRAFT_140971</name>
</gene>
<dbReference type="PANTHER" id="PTHR23275:SF100">
    <property type="entry name" value="EGF-LIKE DOMAIN-CONTAINING PROTEIN"/>
    <property type="match status" value="1"/>
</dbReference>
<evidence type="ECO:0008006" key="3">
    <source>
        <dbReference type="Google" id="ProtNLM"/>
    </source>
</evidence>
<dbReference type="Proteomes" id="UP000008141">
    <property type="component" value="Unassembled WGS sequence"/>
</dbReference>
<dbReference type="InParanoid" id="E1ZRX6"/>
<reference evidence="1 2" key="1">
    <citation type="journal article" date="2010" name="Plant Cell">
        <title>The Chlorella variabilis NC64A genome reveals adaptation to photosymbiosis, coevolution with viruses, and cryptic sex.</title>
        <authorList>
            <person name="Blanc G."/>
            <person name="Duncan G."/>
            <person name="Agarkova I."/>
            <person name="Borodovsky M."/>
            <person name="Gurnon J."/>
            <person name="Kuo A."/>
            <person name="Lindquist E."/>
            <person name="Lucas S."/>
            <person name="Pangilinan J."/>
            <person name="Polle J."/>
            <person name="Salamov A."/>
            <person name="Terry A."/>
            <person name="Yamada T."/>
            <person name="Dunigan D.D."/>
            <person name="Grigoriev I.V."/>
            <person name="Claverie J.M."/>
            <person name="Van Etten J.L."/>
        </authorList>
    </citation>
    <scope>NUCLEOTIDE SEQUENCE [LARGE SCALE GENOMIC DNA]</scope>
    <source>
        <strain evidence="1 2">NC64A</strain>
    </source>
</reference>
<dbReference type="AlphaFoldDB" id="E1ZRX6"/>
<dbReference type="GeneID" id="17350818"/>
<dbReference type="PANTHER" id="PTHR23275">
    <property type="entry name" value="CABRIOLET.-RELATED"/>
    <property type="match status" value="1"/>
</dbReference>
<evidence type="ECO:0000313" key="2">
    <source>
        <dbReference type="Proteomes" id="UP000008141"/>
    </source>
</evidence>
<protein>
    <recommendedName>
        <fullName evidence="3">TNFR-Cys domain-containing protein</fullName>
    </recommendedName>
</protein>
<keyword evidence="2" id="KW-1185">Reference proteome</keyword>
<organism evidence="2">
    <name type="scientific">Chlorella variabilis</name>
    <name type="common">Green alga</name>
    <dbReference type="NCBI Taxonomy" id="554065"/>
    <lineage>
        <taxon>Eukaryota</taxon>
        <taxon>Viridiplantae</taxon>
        <taxon>Chlorophyta</taxon>
        <taxon>core chlorophytes</taxon>
        <taxon>Trebouxiophyceae</taxon>
        <taxon>Chlorellales</taxon>
        <taxon>Chlorellaceae</taxon>
        <taxon>Chlorella clade</taxon>
        <taxon>Chlorella</taxon>
    </lineage>
</organism>